<feature type="transmembrane region" description="Helical" evidence="1">
    <location>
        <begin position="205"/>
        <end position="222"/>
    </location>
</feature>
<dbReference type="PANTHER" id="PTHR14969">
    <property type="entry name" value="SPHINGOSINE-1-PHOSPHATE PHOSPHOHYDROLASE"/>
    <property type="match status" value="1"/>
</dbReference>
<gene>
    <name evidence="3" type="ORF">Y717_14880</name>
</gene>
<dbReference type="InterPro" id="IPR000326">
    <property type="entry name" value="PAP2/HPO"/>
</dbReference>
<feature type="transmembrane region" description="Helical" evidence="1">
    <location>
        <begin position="171"/>
        <end position="193"/>
    </location>
</feature>
<dbReference type="Gene3D" id="1.20.144.10">
    <property type="entry name" value="Phosphatidic acid phosphatase type 2/haloperoxidase"/>
    <property type="match status" value="1"/>
</dbReference>
<dbReference type="SUPFAM" id="SSF48317">
    <property type="entry name" value="Acid phosphatase/Vanadium-dependent haloperoxidase"/>
    <property type="match status" value="1"/>
</dbReference>
<dbReference type="SMART" id="SM00014">
    <property type="entry name" value="acidPPc"/>
    <property type="match status" value="1"/>
</dbReference>
<organism evidence="3 4">
    <name type="scientific">Streptomyces scopuliridis RB72</name>
    <dbReference type="NCBI Taxonomy" id="1440053"/>
    <lineage>
        <taxon>Bacteria</taxon>
        <taxon>Bacillati</taxon>
        <taxon>Actinomycetota</taxon>
        <taxon>Actinomycetes</taxon>
        <taxon>Kitasatosporales</taxon>
        <taxon>Streptomycetaceae</taxon>
        <taxon>Streptomyces</taxon>
    </lineage>
</organism>
<name>A0A2T7TER2_9ACTN</name>
<dbReference type="AlphaFoldDB" id="A0A2T7TER2"/>
<keyword evidence="1" id="KW-0472">Membrane</keyword>
<feature type="transmembrane region" description="Helical" evidence="1">
    <location>
        <begin position="137"/>
        <end position="159"/>
    </location>
</feature>
<feature type="transmembrane region" description="Helical" evidence="1">
    <location>
        <begin position="63"/>
        <end position="89"/>
    </location>
</feature>
<dbReference type="PANTHER" id="PTHR14969:SF13">
    <property type="entry name" value="AT30094P"/>
    <property type="match status" value="1"/>
</dbReference>
<comment type="caution">
    <text evidence="3">The sequence shown here is derived from an EMBL/GenBank/DDBJ whole genome shotgun (WGS) entry which is preliminary data.</text>
</comment>
<dbReference type="InterPro" id="IPR036938">
    <property type="entry name" value="PAP2/HPO_sf"/>
</dbReference>
<proteinExistence type="predicted"/>
<accession>A0A2T7TER2</accession>
<dbReference type="OrthoDB" id="5289372at2"/>
<keyword evidence="1" id="KW-1133">Transmembrane helix</keyword>
<evidence type="ECO:0000256" key="1">
    <source>
        <dbReference type="SAM" id="Phobius"/>
    </source>
</evidence>
<evidence type="ECO:0000313" key="4">
    <source>
        <dbReference type="Proteomes" id="UP000245992"/>
    </source>
</evidence>
<dbReference type="CDD" id="cd03392">
    <property type="entry name" value="PAP2_like_2"/>
    <property type="match status" value="1"/>
</dbReference>
<keyword evidence="1" id="KW-0812">Transmembrane</keyword>
<reference evidence="3 4" key="1">
    <citation type="submission" date="2013-12" db="EMBL/GenBank/DDBJ databases">
        <title>Annotated genome of Streptomyces scopuliridis.</title>
        <authorList>
            <person name="Olson J.B."/>
        </authorList>
    </citation>
    <scope>NUCLEOTIDE SEQUENCE [LARGE SCALE GENOMIC DNA]</scope>
    <source>
        <strain evidence="3 4">RB72</strain>
    </source>
</reference>
<keyword evidence="4" id="KW-1185">Reference proteome</keyword>
<dbReference type="Pfam" id="PF01569">
    <property type="entry name" value="PAP2"/>
    <property type="match status" value="1"/>
</dbReference>
<dbReference type="RefSeq" id="WP_051745969.1">
    <property type="nucleotide sequence ID" value="NZ_AZSP01000020.1"/>
</dbReference>
<feature type="domain" description="Phosphatidic acid phosphatase type 2/haloperoxidase" evidence="2">
    <location>
        <begin position="100"/>
        <end position="217"/>
    </location>
</feature>
<evidence type="ECO:0000313" key="3">
    <source>
        <dbReference type="EMBL" id="PVE13635.1"/>
    </source>
</evidence>
<dbReference type="Proteomes" id="UP000245992">
    <property type="component" value="Unassembled WGS sequence"/>
</dbReference>
<dbReference type="EMBL" id="AZSP01000020">
    <property type="protein sequence ID" value="PVE13635.1"/>
    <property type="molecule type" value="Genomic_DNA"/>
</dbReference>
<dbReference type="STRING" id="1440053.GCA_000718095_03226"/>
<protein>
    <recommendedName>
        <fullName evidence="2">Phosphatidic acid phosphatase type 2/haloperoxidase domain-containing protein</fullName>
    </recommendedName>
</protein>
<sequence length="227" mass="23560">MSRAAPPVRRAVRTAPLTVTALCAAAFALLAVLVTGRSGAPFPLDTDALDWSLGHRSSPAGVTAARAVTASGTGPYPYLCAVVAGLLAGRDPRHRLLAAAGALVFLLAGQAARYGLLAAVARPRPPMADWLTHASGYAFPSGHTTTSALAAGLLIWGLVRLGRRSHAIPGWLRGVLIALLVCWAVAVGLSRIYLGVHWATDVVGGWLYAATWLGLGASFIPARRPHP</sequence>
<evidence type="ECO:0000259" key="2">
    <source>
        <dbReference type="SMART" id="SM00014"/>
    </source>
</evidence>
<feature type="transmembrane region" description="Helical" evidence="1">
    <location>
        <begin position="96"/>
        <end position="117"/>
    </location>
</feature>